<dbReference type="Proteomes" id="UP000199706">
    <property type="component" value="Unassembled WGS sequence"/>
</dbReference>
<name>A0A1G8N007_9BURK</name>
<evidence type="ECO:0000313" key="2">
    <source>
        <dbReference type="Proteomes" id="UP000199706"/>
    </source>
</evidence>
<gene>
    <name evidence="1" type="ORF">SAMN05216466_13245</name>
</gene>
<sequence length="132" mass="14534">MTEQQAIQFLSEVRRPLLSLHKAILDHERAAYEKEFGPVTPAAFLQVLINGSGFRWLTPLSTVIANVDETLDDKKATDADRIAAAEAVTTLFSSELPENAFLPRYLPLLQASPAILHEHGKVAQVLRTAEGN</sequence>
<proteinExistence type="predicted"/>
<protein>
    <submittedName>
        <fullName evidence="1">Uncharacterized protein</fullName>
    </submittedName>
</protein>
<dbReference type="AlphaFoldDB" id="A0A1G8N007"/>
<accession>A0A1G8N007</accession>
<organism evidence="1 2">
    <name type="scientific">Paraburkholderia phenazinium</name>
    <dbReference type="NCBI Taxonomy" id="60549"/>
    <lineage>
        <taxon>Bacteria</taxon>
        <taxon>Pseudomonadati</taxon>
        <taxon>Pseudomonadota</taxon>
        <taxon>Betaproteobacteria</taxon>
        <taxon>Burkholderiales</taxon>
        <taxon>Burkholderiaceae</taxon>
        <taxon>Paraburkholderia</taxon>
    </lineage>
</organism>
<dbReference type="EMBL" id="FNCJ01000032">
    <property type="protein sequence ID" value="SDI73581.1"/>
    <property type="molecule type" value="Genomic_DNA"/>
</dbReference>
<dbReference type="RefSeq" id="WP_090695635.1">
    <property type="nucleotide sequence ID" value="NZ_FNCJ01000032.1"/>
</dbReference>
<reference evidence="1 2" key="1">
    <citation type="submission" date="2016-10" db="EMBL/GenBank/DDBJ databases">
        <authorList>
            <person name="de Groot N.N."/>
        </authorList>
    </citation>
    <scope>NUCLEOTIDE SEQUENCE [LARGE SCALE GENOMIC DNA]</scope>
    <source>
        <strain evidence="1 2">LMG 2247</strain>
    </source>
</reference>
<dbReference type="OrthoDB" id="9787633at2"/>
<evidence type="ECO:0000313" key="1">
    <source>
        <dbReference type="EMBL" id="SDI73581.1"/>
    </source>
</evidence>